<reference evidence="1 2" key="3">
    <citation type="journal article" date="2013" name="Rice">
        <title>Improvement of the Oryza sativa Nipponbare reference genome using next generation sequence and optical map data.</title>
        <authorList>
            <person name="Kawahara Y."/>
            <person name="de la Bastide M."/>
            <person name="Hamilton J.P."/>
            <person name="Kanamori H."/>
            <person name="McCombie W.R."/>
            <person name="Ouyang S."/>
            <person name="Schwartz D.C."/>
            <person name="Tanaka T."/>
            <person name="Wu J."/>
            <person name="Zhou S."/>
            <person name="Childs K.L."/>
            <person name="Davidson R.M."/>
            <person name="Lin H."/>
            <person name="Quesada-Ocampo L."/>
            <person name="Vaillancourt B."/>
            <person name="Sakai H."/>
            <person name="Lee S.S."/>
            <person name="Kim J."/>
            <person name="Numa H."/>
            <person name="Itoh T."/>
            <person name="Buell C.R."/>
            <person name="Matsumoto T."/>
        </authorList>
    </citation>
    <scope>NUCLEOTIDE SEQUENCE [LARGE SCALE GENOMIC DNA]</scope>
    <source>
        <strain evidence="2">cv. Nipponbare</strain>
    </source>
</reference>
<dbReference type="PaxDb" id="39947-A0A0P0UXG5"/>
<reference evidence="1 2" key="2">
    <citation type="journal article" date="2013" name="Plant Cell Physiol.">
        <title>Rice Annotation Project Database (RAP-DB): an integrative and interactive database for rice genomics.</title>
        <authorList>
            <person name="Sakai H."/>
            <person name="Lee S.S."/>
            <person name="Tanaka T."/>
            <person name="Numa H."/>
            <person name="Kim J."/>
            <person name="Kawahara Y."/>
            <person name="Wakimoto H."/>
            <person name="Yang C.C."/>
            <person name="Iwamoto M."/>
            <person name="Abe T."/>
            <person name="Yamada Y."/>
            <person name="Muto A."/>
            <person name="Inokuchi H."/>
            <person name="Ikemura T."/>
            <person name="Matsumoto T."/>
            <person name="Sasaki T."/>
            <person name="Itoh T."/>
        </authorList>
    </citation>
    <scope>NUCLEOTIDE SEQUENCE [LARGE SCALE GENOMIC DNA]</scope>
    <source>
        <strain evidence="2">cv. Nipponbare</strain>
    </source>
</reference>
<keyword evidence="2" id="KW-1185">Reference proteome</keyword>
<reference evidence="2" key="1">
    <citation type="journal article" date="2005" name="Nature">
        <title>The map-based sequence of the rice genome.</title>
        <authorList>
            <consortium name="International rice genome sequencing project (IRGSP)"/>
            <person name="Matsumoto T."/>
            <person name="Wu J."/>
            <person name="Kanamori H."/>
            <person name="Katayose Y."/>
            <person name="Fujisawa M."/>
            <person name="Namiki N."/>
            <person name="Mizuno H."/>
            <person name="Yamamoto K."/>
            <person name="Antonio B.A."/>
            <person name="Baba T."/>
            <person name="Sakata K."/>
            <person name="Nagamura Y."/>
            <person name="Aoki H."/>
            <person name="Arikawa K."/>
            <person name="Arita K."/>
            <person name="Bito T."/>
            <person name="Chiden Y."/>
            <person name="Fujitsuka N."/>
            <person name="Fukunaka R."/>
            <person name="Hamada M."/>
            <person name="Harada C."/>
            <person name="Hayashi A."/>
            <person name="Hijishita S."/>
            <person name="Honda M."/>
            <person name="Hosokawa S."/>
            <person name="Ichikawa Y."/>
            <person name="Idonuma A."/>
            <person name="Iijima M."/>
            <person name="Ikeda M."/>
            <person name="Ikeno M."/>
            <person name="Ito K."/>
            <person name="Ito S."/>
            <person name="Ito T."/>
            <person name="Ito Y."/>
            <person name="Ito Y."/>
            <person name="Iwabuchi A."/>
            <person name="Kamiya K."/>
            <person name="Karasawa W."/>
            <person name="Kurita K."/>
            <person name="Katagiri S."/>
            <person name="Kikuta A."/>
            <person name="Kobayashi H."/>
            <person name="Kobayashi N."/>
            <person name="Machita K."/>
            <person name="Maehara T."/>
            <person name="Masukawa M."/>
            <person name="Mizubayashi T."/>
            <person name="Mukai Y."/>
            <person name="Nagasaki H."/>
            <person name="Nagata Y."/>
            <person name="Naito S."/>
            <person name="Nakashima M."/>
            <person name="Nakama Y."/>
            <person name="Nakamichi Y."/>
            <person name="Nakamura M."/>
            <person name="Meguro A."/>
            <person name="Negishi M."/>
            <person name="Ohta I."/>
            <person name="Ohta T."/>
            <person name="Okamoto M."/>
            <person name="Ono N."/>
            <person name="Saji S."/>
            <person name="Sakaguchi M."/>
            <person name="Sakai K."/>
            <person name="Shibata M."/>
            <person name="Shimokawa T."/>
            <person name="Song J."/>
            <person name="Takazaki Y."/>
            <person name="Terasawa K."/>
            <person name="Tsugane M."/>
            <person name="Tsuji K."/>
            <person name="Ueda S."/>
            <person name="Waki K."/>
            <person name="Yamagata H."/>
            <person name="Yamamoto M."/>
            <person name="Yamamoto S."/>
            <person name="Yamane H."/>
            <person name="Yoshiki S."/>
            <person name="Yoshihara R."/>
            <person name="Yukawa K."/>
            <person name="Zhong H."/>
            <person name="Yano M."/>
            <person name="Yuan Q."/>
            <person name="Ouyang S."/>
            <person name="Liu J."/>
            <person name="Jones K.M."/>
            <person name="Gansberger K."/>
            <person name="Moffat K."/>
            <person name="Hill J."/>
            <person name="Bera J."/>
            <person name="Fadrosh D."/>
            <person name="Jin S."/>
            <person name="Johri S."/>
            <person name="Kim M."/>
            <person name="Overton L."/>
            <person name="Reardon M."/>
            <person name="Tsitrin T."/>
            <person name="Vuong H."/>
            <person name="Weaver B."/>
            <person name="Ciecko A."/>
            <person name="Tallon L."/>
            <person name="Jackson J."/>
            <person name="Pai G."/>
            <person name="Aken S.V."/>
            <person name="Utterback T."/>
            <person name="Reidmuller S."/>
            <person name="Feldblyum T."/>
            <person name="Hsiao J."/>
            <person name="Zismann V."/>
            <person name="Iobst S."/>
            <person name="de Vazeille A.R."/>
            <person name="Buell C.R."/>
            <person name="Ying K."/>
            <person name="Li Y."/>
            <person name="Lu T."/>
            <person name="Huang Y."/>
            <person name="Zhao Q."/>
            <person name="Feng Q."/>
            <person name="Zhang L."/>
            <person name="Zhu J."/>
            <person name="Weng Q."/>
            <person name="Mu J."/>
            <person name="Lu Y."/>
            <person name="Fan D."/>
            <person name="Liu Y."/>
            <person name="Guan J."/>
            <person name="Zhang Y."/>
            <person name="Yu S."/>
            <person name="Liu X."/>
            <person name="Zhang Y."/>
            <person name="Hong G."/>
            <person name="Han B."/>
            <person name="Choisne N."/>
            <person name="Demange N."/>
            <person name="Orjeda G."/>
            <person name="Samain S."/>
            <person name="Cattolico L."/>
            <person name="Pelletier E."/>
            <person name="Couloux A."/>
            <person name="Segurens B."/>
            <person name="Wincker P."/>
            <person name="D'Hont A."/>
            <person name="Scarpelli C."/>
            <person name="Weissenbach J."/>
            <person name="Salanoubat M."/>
            <person name="Quetier F."/>
            <person name="Yu Y."/>
            <person name="Kim H.R."/>
            <person name="Rambo T."/>
            <person name="Currie J."/>
            <person name="Collura K."/>
            <person name="Luo M."/>
            <person name="Yang T."/>
            <person name="Ammiraju J.S.S."/>
            <person name="Engler F."/>
            <person name="Soderlund C."/>
            <person name="Wing R.A."/>
            <person name="Palmer L.E."/>
            <person name="de la Bastide M."/>
            <person name="Spiegel L."/>
            <person name="Nascimento L."/>
            <person name="Zutavern T."/>
            <person name="O'Shaughnessy A."/>
            <person name="Dike S."/>
            <person name="Dedhia N."/>
            <person name="Preston R."/>
            <person name="Balija V."/>
            <person name="McCombie W.R."/>
            <person name="Chow T."/>
            <person name="Chen H."/>
            <person name="Chung M."/>
            <person name="Chen C."/>
            <person name="Shaw J."/>
            <person name="Wu H."/>
            <person name="Hsiao K."/>
            <person name="Chao Y."/>
            <person name="Chu M."/>
            <person name="Cheng C."/>
            <person name="Hour A."/>
            <person name="Lee P."/>
            <person name="Lin S."/>
            <person name="Lin Y."/>
            <person name="Liou J."/>
            <person name="Liu S."/>
            <person name="Hsing Y."/>
            <person name="Raghuvanshi S."/>
            <person name="Mohanty A."/>
            <person name="Bharti A.K."/>
            <person name="Gaur A."/>
            <person name="Gupta V."/>
            <person name="Kumar D."/>
            <person name="Ravi V."/>
            <person name="Vij S."/>
            <person name="Kapur A."/>
            <person name="Khurana P."/>
            <person name="Khurana P."/>
            <person name="Khurana J.P."/>
            <person name="Tyagi A.K."/>
            <person name="Gaikwad K."/>
            <person name="Singh A."/>
            <person name="Dalal V."/>
            <person name="Srivastava S."/>
            <person name="Dixit A."/>
            <person name="Pal A.K."/>
            <person name="Ghazi I.A."/>
            <person name="Yadav M."/>
            <person name="Pandit A."/>
            <person name="Bhargava A."/>
            <person name="Sureshbabu K."/>
            <person name="Batra K."/>
            <person name="Sharma T.R."/>
            <person name="Mohapatra T."/>
            <person name="Singh N.K."/>
            <person name="Messing J."/>
            <person name="Nelson A.B."/>
            <person name="Fuks G."/>
            <person name="Kavchok S."/>
            <person name="Keizer G."/>
            <person name="Linton E."/>
            <person name="Llaca V."/>
            <person name="Song R."/>
            <person name="Tanyolac B."/>
            <person name="Young S."/>
            <person name="Ho-Il K."/>
            <person name="Hahn J.H."/>
            <person name="Sangsakoo G."/>
            <person name="Vanavichit A."/>
            <person name="de Mattos Luiz.A.T."/>
            <person name="Zimmer P.D."/>
            <person name="Malone G."/>
            <person name="Dellagostin O."/>
            <person name="de Oliveira A.C."/>
            <person name="Bevan M."/>
            <person name="Bancroft I."/>
            <person name="Minx P."/>
            <person name="Cordum H."/>
            <person name="Wilson R."/>
            <person name="Cheng Z."/>
            <person name="Jin W."/>
            <person name="Jiang J."/>
            <person name="Leong S.A."/>
            <person name="Iwama H."/>
            <person name="Gojobori T."/>
            <person name="Itoh T."/>
            <person name="Niimura Y."/>
            <person name="Fujii Y."/>
            <person name="Habara T."/>
            <person name="Sakai H."/>
            <person name="Sato Y."/>
            <person name="Wilson G."/>
            <person name="Kumar K."/>
            <person name="McCouch S."/>
            <person name="Juretic N."/>
            <person name="Hoen D."/>
            <person name="Wright S."/>
            <person name="Bruskiewich R."/>
            <person name="Bureau T."/>
            <person name="Miyao A."/>
            <person name="Hirochika H."/>
            <person name="Nishikawa T."/>
            <person name="Kadowaki K."/>
            <person name="Sugiura M."/>
            <person name="Burr B."/>
            <person name="Sasaki T."/>
        </authorList>
    </citation>
    <scope>NUCLEOTIDE SEQUENCE [LARGE SCALE GENOMIC DNA]</scope>
    <source>
        <strain evidence="2">cv. Nipponbare</strain>
    </source>
</reference>
<feature type="non-terminal residue" evidence="1">
    <location>
        <position position="89"/>
    </location>
</feature>
<dbReference type="AlphaFoldDB" id="A0A0P0UXG5"/>
<protein>
    <submittedName>
        <fullName evidence="1">Os01g0115300 protein</fullName>
    </submittedName>
</protein>
<dbReference type="EMBL" id="AP014957">
    <property type="protein sequence ID" value="BAS70068.1"/>
    <property type="molecule type" value="Genomic_DNA"/>
</dbReference>
<gene>
    <name evidence="1" type="ordered locus">Os01g0115300</name>
    <name evidence="1" type="ORF">OSNPB_010115300</name>
</gene>
<organism evidence="1 2">
    <name type="scientific">Oryza sativa subsp. japonica</name>
    <name type="common">Rice</name>
    <dbReference type="NCBI Taxonomy" id="39947"/>
    <lineage>
        <taxon>Eukaryota</taxon>
        <taxon>Viridiplantae</taxon>
        <taxon>Streptophyta</taxon>
        <taxon>Embryophyta</taxon>
        <taxon>Tracheophyta</taxon>
        <taxon>Spermatophyta</taxon>
        <taxon>Magnoliopsida</taxon>
        <taxon>Liliopsida</taxon>
        <taxon>Poales</taxon>
        <taxon>Poaceae</taxon>
        <taxon>BOP clade</taxon>
        <taxon>Oryzoideae</taxon>
        <taxon>Oryzeae</taxon>
        <taxon>Oryzinae</taxon>
        <taxon>Oryza</taxon>
        <taxon>Oryza sativa</taxon>
    </lineage>
</organism>
<accession>A0A0P0UXG5</accession>
<evidence type="ECO:0000313" key="2">
    <source>
        <dbReference type="Proteomes" id="UP000059680"/>
    </source>
</evidence>
<dbReference type="Proteomes" id="UP000059680">
    <property type="component" value="Chromosome 1"/>
</dbReference>
<sequence length="89" mass="9992">LELPKSTEVYSGTNSASESITVRWLLLVLKLKAQGMRACVSRHPFDTMMHHAGAARLDQITSIDNMRLFMDNFTNTLHTRRDAGDKTTA</sequence>
<evidence type="ECO:0000313" key="1">
    <source>
        <dbReference type="EMBL" id="BAS70068.1"/>
    </source>
</evidence>
<name>A0A0P0UXG5_ORYSJ</name>
<proteinExistence type="predicted"/>
<dbReference type="InParanoid" id="A0A0P0UXG5"/>